<evidence type="ECO:0000256" key="10">
    <source>
        <dbReference type="ARBA" id="ARBA00022833"/>
    </source>
</evidence>
<comment type="caution">
    <text evidence="20">The sequence shown here is derived from an EMBL/GenBank/DDBJ whole genome shotgun (WGS) entry which is preliminary data.</text>
</comment>
<keyword evidence="4" id="KW-0963">Cytoplasm</keyword>
<keyword evidence="12" id="KW-0694">RNA-binding</keyword>
<dbReference type="CDD" id="cd18808">
    <property type="entry name" value="SF1_C_Upf1"/>
    <property type="match status" value="1"/>
</dbReference>
<protein>
    <recommendedName>
        <fullName evidence="22">DNA-binding protein SMUBP-2</fullName>
    </recommendedName>
</protein>
<dbReference type="Pfam" id="PF01424">
    <property type="entry name" value="R3H"/>
    <property type="match status" value="1"/>
</dbReference>
<dbReference type="GO" id="GO:0043139">
    <property type="term" value="F:5'-3' DNA helicase activity"/>
    <property type="evidence" value="ECO:0007669"/>
    <property type="project" value="TreeGrafter"/>
</dbReference>
<keyword evidence="7 15" id="KW-0863">Zinc-finger</keyword>
<evidence type="ECO:0000256" key="17">
    <source>
        <dbReference type="SAM" id="MobiDB-lite"/>
    </source>
</evidence>
<dbReference type="Pfam" id="PF13087">
    <property type="entry name" value="AAA_12"/>
    <property type="match status" value="1"/>
</dbReference>
<dbReference type="Pfam" id="PF21138">
    <property type="entry name" value="SMUBP-2_HCS1_1B"/>
    <property type="match status" value="1"/>
</dbReference>
<dbReference type="SMART" id="SM00487">
    <property type="entry name" value="DEXDc"/>
    <property type="match status" value="1"/>
</dbReference>
<dbReference type="GO" id="GO:0003723">
    <property type="term" value="F:RNA binding"/>
    <property type="evidence" value="ECO:0007669"/>
    <property type="project" value="UniProtKB-KW"/>
</dbReference>
<dbReference type="InterPro" id="IPR041679">
    <property type="entry name" value="DNA2/NAM7-like_C"/>
</dbReference>
<evidence type="ECO:0000256" key="15">
    <source>
        <dbReference type="PROSITE-ProRule" id="PRU00449"/>
    </source>
</evidence>
<evidence type="ECO:0000256" key="1">
    <source>
        <dbReference type="ARBA" id="ARBA00004123"/>
    </source>
</evidence>
<accession>A0A815PLU5</accession>
<evidence type="ECO:0000256" key="12">
    <source>
        <dbReference type="ARBA" id="ARBA00022884"/>
    </source>
</evidence>
<evidence type="ECO:0000256" key="2">
    <source>
        <dbReference type="ARBA" id="ARBA00004496"/>
    </source>
</evidence>
<dbReference type="GO" id="GO:0005634">
    <property type="term" value="C:nucleus"/>
    <property type="evidence" value="ECO:0007669"/>
    <property type="project" value="UniProtKB-SubCell"/>
</dbReference>
<dbReference type="SUPFAM" id="SSF118310">
    <property type="entry name" value="AN1-like Zinc finger"/>
    <property type="match status" value="1"/>
</dbReference>
<dbReference type="Gene3D" id="4.10.1110.10">
    <property type="entry name" value="AN1-like Zinc finger"/>
    <property type="match status" value="1"/>
</dbReference>
<evidence type="ECO:0000256" key="16">
    <source>
        <dbReference type="SAM" id="Coils"/>
    </source>
</evidence>
<keyword evidence="21" id="KW-1185">Reference proteome</keyword>
<keyword evidence="10" id="KW-0862">Zinc</keyword>
<evidence type="ECO:0000259" key="18">
    <source>
        <dbReference type="PROSITE" id="PS51039"/>
    </source>
</evidence>
<evidence type="ECO:0000313" key="20">
    <source>
        <dbReference type="EMBL" id="CAF1450604.1"/>
    </source>
</evidence>
<feature type="region of interest" description="Disordered" evidence="17">
    <location>
        <begin position="886"/>
        <end position="917"/>
    </location>
</feature>
<evidence type="ECO:0000256" key="6">
    <source>
        <dbReference type="ARBA" id="ARBA00022741"/>
    </source>
</evidence>
<dbReference type="GO" id="GO:0005524">
    <property type="term" value="F:ATP binding"/>
    <property type="evidence" value="ECO:0007669"/>
    <property type="project" value="UniProtKB-KW"/>
</dbReference>
<dbReference type="EMBL" id="CAJNOR010003820">
    <property type="protein sequence ID" value="CAF1450604.1"/>
    <property type="molecule type" value="Genomic_DNA"/>
</dbReference>
<evidence type="ECO:0000259" key="19">
    <source>
        <dbReference type="PROSITE" id="PS51061"/>
    </source>
</evidence>
<dbReference type="Pfam" id="PF01428">
    <property type="entry name" value="zf-AN1"/>
    <property type="match status" value="1"/>
</dbReference>
<feature type="region of interest" description="Disordered" evidence="17">
    <location>
        <begin position="1005"/>
        <end position="1029"/>
    </location>
</feature>
<proteinExistence type="inferred from homology"/>
<keyword evidence="8" id="KW-0378">Hydrolase</keyword>
<dbReference type="AlphaFoldDB" id="A0A815PLU5"/>
<evidence type="ECO:0000256" key="7">
    <source>
        <dbReference type="ARBA" id="ARBA00022771"/>
    </source>
</evidence>
<dbReference type="GO" id="GO:0005737">
    <property type="term" value="C:cytoplasm"/>
    <property type="evidence" value="ECO:0007669"/>
    <property type="project" value="UniProtKB-SubCell"/>
</dbReference>
<dbReference type="CDD" id="cd18044">
    <property type="entry name" value="DEXXQc_SMUBP2"/>
    <property type="match status" value="1"/>
</dbReference>
<dbReference type="SMART" id="SM00154">
    <property type="entry name" value="ZnF_AN1"/>
    <property type="match status" value="1"/>
</dbReference>
<evidence type="ECO:0000256" key="3">
    <source>
        <dbReference type="ARBA" id="ARBA00007913"/>
    </source>
</evidence>
<dbReference type="FunFam" id="3.30.1370.50:FF:000002">
    <property type="entry name" value="Immunoglobulin mu DNA-binding protein 2"/>
    <property type="match status" value="1"/>
</dbReference>
<dbReference type="PROSITE" id="PS51061">
    <property type="entry name" value="R3H"/>
    <property type="match status" value="1"/>
</dbReference>
<feature type="compositionally biased region" description="Basic residues" evidence="17">
    <location>
        <begin position="684"/>
        <end position="695"/>
    </location>
</feature>
<dbReference type="InterPro" id="IPR036867">
    <property type="entry name" value="R3H_dom_sf"/>
</dbReference>
<dbReference type="GO" id="GO:0016787">
    <property type="term" value="F:hydrolase activity"/>
    <property type="evidence" value="ECO:0007669"/>
    <property type="project" value="UniProtKB-KW"/>
</dbReference>
<dbReference type="GO" id="GO:0008270">
    <property type="term" value="F:zinc ion binding"/>
    <property type="evidence" value="ECO:0007669"/>
    <property type="project" value="UniProtKB-KW"/>
</dbReference>
<evidence type="ECO:0000256" key="5">
    <source>
        <dbReference type="ARBA" id="ARBA00022723"/>
    </source>
</evidence>
<dbReference type="Pfam" id="PF13086">
    <property type="entry name" value="AAA_11"/>
    <property type="match status" value="1"/>
</dbReference>
<dbReference type="Proteomes" id="UP000663828">
    <property type="component" value="Unassembled WGS sequence"/>
</dbReference>
<keyword evidence="16" id="KW-0175">Coiled coil</keyword>
<feature type="region of interest" description="Disordered" evidence="17">
    <location>
        <begin position="667"/>
        <end position="702"/>
    </location>
</feature>
<feature type="region of interest" description="Disordered" evidence="17">
    <location>
        <begin position="775"/>
        <end position="847"/>
    </location>
</feature>
<dbReference type="Gene3D" id="2.40.30.270">
    <property type="match status" value="1"/>
</dbReference>
<dbReference type="FunFam" id="3.40.50.300:FF:001146">
    <property type="entry name" value="DNA-binding protein SMUBP-2 isoform X1"/>
    <property type="match status" value="1"/>
</dbReference>
<evidence type="ECO:0000256" key="13">
    <source>
        <dbReference type="ARBA" id="ARBA00023242"/>
    </source>
</evidence>
<gene>
    <name evidence="20" type="ORF">XAT740_LOCUS36854</name>
</gene>
<dbReference type="PANTHER" id="PTHR43788:SF8">
    <property type="entry name" value="DNA-BINDING PROTEIN SMUBP-2"/>
    <property type="match status" value="1"/>
</dbReference>
<dbReference type="PANTHER" id="PTHR43788">
    <property type="entry name" value="DNA2/NAM7 HELICASE FAMILY MEMBER"/>
    <property type="match status" value="1"/>
</dbReference>
<keyword evidence="13" id="KW-0539">Nucleus</keyword>
<organism evidence="20 21">
    <name type="scientific">Adineta ricciae</name>
    <name type="common">Rotifer</name>
    <dbReference type="NCBI Taxonomy" id="249248"/>
    <lineage>
        <taxon>Eukaryota</taxon>
        <taxon>Metazoa</taxon>
        <taxon>Spiralia</taxon>
        <taxon>Gnathifera</taxon>
        <taxon>Rotifera</taxon>
        <taxon>Eurotatoria</taxon>
        <taxon>Bdelloidea</taxon>
        <taxon>Adinetida</taxon>
        <taxon>Adinetidae</taxon>
        <taxon>Adineta</taxon>
    </lineage>
</organism>
<evidence type="ECO:0000256" key="9">
    <source>
        <dbReference type="ARBA" id="ARBA00022806"/>
    </source>
</evidence>
<dbReference type="PROSITE" id="PS51039">
    <property type="entry name" value="ZF_AN1"/>
    <property type="match status" value="1"/>
</dbReference>
<dbReference type="InterPro" id="IPR035896">
    <property type="entry name" value="AN1-like_Znf"/>
</dbReference>
<evidence type="ECO:0000256" key="8">
    <source>
        <dbReference type="ARBA" id="ARBA00022801"/>
    </source>
</evidence>
<dbReference type="InterPro" id="IPR041677">
    <property type="entry name" value="DNA2/NAM7_AAA_11"/>
</dbReference>
<keyword evidence="11" id="KW-0067">ATP-binding</keyword>
<dbReference type="InterPro" id="IPR027417">
    <property type="entry name" value="P-loop_NTPase"/>
</dbReference>
<keyword evidence="5" id="KW-0479">Metal-binding</keyword>
<dbReference type="SUPFAM" id="SSF82708">
    <property type="entry name" value="R3H domain"/>
    <property type="match status" value="1"/>
</dbReference>
<dbReference type="InterPro" id="IPR014001">
    <property type="entry name" value="Helicase_ATP-bd"/>
</dbReference>
<feature type="compositionally biased region" description="Low complexity" evidence="17">
    <location>
        <begin position="886"/>
        <end position="898"/>
    </location>
</feature>
<evidence type="ECO:0000256" key="14">
    <source>
        <dbReference type="ARBA" id="ARBA00048432"/>
    </source>
</evidence>
<feature type="domain" description="AN1-type" evidence="18">
    <location>
        <begin position="934"/>
        <end position="983"/>
    </location>
</feature>
<feature type="compositionally biased region" description="Low complexity" evidence="17">
    <location>
        <begin position="667"/>
        <end position="683"/>
    </location>
</feature>
<comment type="subcellular location">
    <subcellularLocation>
        <location evidence="2">Cytoplasm</location>
    </subcellularLocation>
    <subcellularLocation>
        <location evidence="1">Nucleus</location>
    </subcellularLocation>
</comment>
<dbReference type="SUPFAM" id="SSF52540">
    <property type="entry name" value="P-loop containing nucleoside triphosphate hydrolases"/>
    <property type="match status" value="1"/>
</dbReference>
<feature type="coiled-coil region" evidence="16">
    <location>
        <begin position="310"/>
        <end position="344"/>
    </location>
</feature>
<comment type="catalytic activity">
    <reaction evidence="14">
        <text>ATP + H2O = ADP + phosphate + H(+)</text>
        <dbReference type="Rhea" id="RHEA:13065"/>
        <dbReference type="ChEBI" id="CHEBI:15377"/>
        <dbReference type="ChEBI" id="CHEBI:15378"/>
        <dbReference type="ChEBI" id="CHEBI:30616"/>
        <dbReference type="ChEBI" id="CHEBI:43474"/>
        <dbReference type="ChEBI" id="CHEBI:456216"/>
        <dbReference type="EC" id="3.6.4.12"/>
    </reaction>
    <physiologicalReaction direction="left-to-right" evidence="14">
        <dbReference type="Rhea" id="RHEA:13066"/>
    </physiologicalReaction>
</comment>
<feature type="compositionally biased region" description="Low complexity" evidence="17">
    <location>
        <begin position="815"/>
        <end position="826"/>
    </location>
</feature>
<dbReference type="InterPro" id="IPR050534">
    <property type="entry name" value="Coronavir_polyprotein_1ab"/>
</dbReference>
<dbReference type="InterPro" id="IPR001374">
    <property type="entry name" value="R3H_dom"/>
</dbReference>
<reference evidence="20" key="1">
    <citation type="submission" date="2021-02" db="EMBL/GenBank/DDBJ databases">
        <authorList>
            <person name="Nowell W R."/>
        </authorList>
    </citation>
    <scope>NUCLEOTIDE SEQUENCE</scope>
</reference>
<dbReference type="Gene3D" id="3.30.1370.50">
    <property type="entry name" value="R3H-like domain"/>
    <property type="match status" value="1"/>
</dbReference>
<evidence type="ECO:0000256" key="4">
    <source>
        <dbReference type="ARBA" id="ARBA00022490"/>
    </source>
</evidence>
<sequence length="1029" mass="117199">MTGVELFTEKCRDLLELEREEEINQSTEALKGQSTKRLAERGFCLTRLRFQYTYTGLYGRTILVFEGESLSRAQTFGPGDIAAIYQQGHSIDEQTALARGLIFRLTTNTIHITVEDNDDEQFNSLSDTCLFMIIKMANDVTYRRLRHCLDLMIKQRQGIAYHLLDIAFDNGEPIPSNLSQNAGPSQWFNENLDESQRDAVNFALSSRDISIIHGPPGTGKTTTIVEYILQEALKRDAKILCCAPSNIAVDNLVERLGRKKQLKLIRLGHPARLLESIQRFSLESIVTENYQDVKNAIREDLNQCFTKLRKSTDRGERERLKREIKNLRKDIRVYEEKASREAMQSVNVILCTLTSATDDSPLKLLPPNHFDLVVIDECSQALEVACWLALLRAPRCVLAGDHLQLPPTILSDKAAKEGLAITLMQRLIEQFGDKITRMLTIQYRMNEAIMQWSSNEFYQGKLVADKSVQSHLLKDLTNISKRNHEDELDDENLSHCPLFLIDTTGYDMPEICLDDENSRGNEGEVALVSTHVKELIDNYGVSVDQIGVITPYNMQVQLLRQKLLGTYPTLEIKSVDGFQGREKEVIIISMVRSNQRGEVGFLSDSRRINVAITRARRHLCVVCNVQTVSHDPFMKRLIDYMLNNGEVRSAFELVDDNNFFQATISSKKSTKTTTSSSSKQPKQQTKKPKQQHPPKPRSEATNTLEKVLTNILDQRIDAFLKDPNAQQLQFEDGLSPFGRHYVHELAEKYDLQHISEGTGEQRHITVMKKVPNDTVTQPKAKKEEKVEEQEQEEMTTQFRSFSVLDDENDKKHSKSAIPKKTTSTTITKEEQKQEISSEEISSSEKTASPVLTSTNLCRFCRKDIPPQNLQLHEVYCQRMHPSSSVSTATNAASETSSSKLNVAPERPKTVKKKTSKLESMNTEASFDELLEAARQQDNVCNAQRCKIKISLLGQLCSYCNRRYCFEHSMPEVHGCGHQARADMRQTHISTHSNIRPVYENSTISKDKRPYLERKLQEKINSKESQRKKK</sequence>
<dbReference type="InterPro" id="IPR048761">
    <property type="entry name" value="SMUBP-2_HCS1_1B"/>
</dbReference>
<dbReference type="InterPro" id="IPR000058">
    <property type="entry name" value="Znf_AN1"/>
</dbReference>
<dbReference type="Gene3D" id="3.40.50.300">
    <property type="entry name" value="P-loop containing nucleotide triphosphate hydrolases"/>
    <property type="match status" value="2"/>
</dbReference>
<dbReference type="InterPro" id="IPR047187">
    <property type="entry name" value="SF1_C_Upf1"/>
</dbReference>
<keyword evidence="6" id="KW-0547">Nucleotide-binding</keyword>
<comment type="similarity">
    <text evidence="3">Belongs to the DNA2/NAM7 helicase family.</text>
</comment>
<evidence type="ECO:0000313" key="21">
    <source>
        <dbReference type="Proteomes" id="UP000663828"/>
    </source>
</evidence>
<feature type="domain" description="R3H" evidence="19">
    <location>
        <begin position="706"/>
        <end position="770"/>
    </location>
</feature>
<evidence type="ECO:0000256" key="11">
    <source>
        <dbReference type="ARBA" id="ARBA00022840"/>
    </source>
</evidence>
<keyword evidence="9" id="KW-0347">Helicase</keyword>
<name>A0A815PLU5_ADIRI</name>
<evidence type="ECO:0008006" key="22">
    <source>
        <dbReference type="Google" id="ProtNLM"/>
    </source>
</evidence>
<dbReference type="InterPro" id="IPR004483">
    <property type="entry name" value="SMUBP-2/Hcs1-like"/>
</dbReference>
<dbReference type="NCBIfam" id="TIGR00376">
    <property type="entry name" value="IGHMBP2 family helicase"/>
    <property type="match status" value="1"/>
</dbReference>
<dbReference type="SMART" id="SM00393">
    <property type="entry name" value="R3H"/>
    <property type="match status" value="1"/>
</dbReference>
<dbReference type="GO" id="GO:0003677">
    <property type="term" value="F:DNA binding"/>
    <property type="evidence" value="ECO:0007669"/>
    <property type="project" value="InterPro"/>
</dbReference>